<organism evidence="1">
    <name type="scientific">uncultured organism MedDCM-OCT-S04-C369</name>
    <dbReference type="NCBI Taxonomy" id="743614"/>
    <lineage>
        <taxon>unclassified sequences</taxon>
        <taxon>environmental samples</taxon>
    </lineage>
</organism>
<sequence>MTKARDLANIISGGFTVADLPTLTASEIPNLDASKITTGSIADARIPASAVSQHATSFDDNKIVNDISTLAIRQASDQNKSAYNTNSQSVDVFQDATGIDTTTNVQRNANEYVSSIAETTSAITINASNYSTYFGTQAQSSTSQGFMITQMSSTGTRSSLSAFNPSNSHTTMSTGSYTDTMNEMFQVGSKYSVNQNYILQNTATGNNRYHWRLKLKSDYLGFQPTSNYFIWRNGSGGASDFDIIGIDSSNDVTILDNTISGQPSNNAGYTSSSIGGSTFYPEIGYAISYSSNNGYGFDNVTIGGNIKQLSTNATGNFTGTTITAPSSVSEMGAIITYQDQAGTNALNTDIVLQLSADGGSNYSTATLTALPDFSTGIKMAKVNDLSVTAGTQLKYKISFANQSGSKEARIRGVSLQY</sequence>
<accession>D6PJY3</accession>
<reference evidence="1" key="1">
    <citation type="journal article" date="2010" name="ISME J.">
        <title>Metagenome of the Mediterranean deep chlorophyll maximum studied by direct and fosmid library 454 pyrosequencing.</title>
        <authorList>
            <person name="Ghai R."/>
            <person name="Martin-Cuadrado A.B."/>
            <person name="Molto A.G."/>
            <person name="Heredia I.G."/>
            <person name="Cabrera R."/>
            <person name="Martin J."/>
            <person name="Verdu M."/>
            <person name="Deschamps P."/>
            <person name="Moreira D."/>
            <person name="Lopez-Garcia P."/>
            <person name="Mira A."/>
            <person name="Rodriguez-Valera F."/>
        </authorList>
    </citation>
    <scope>NUCLEOTIDE SEQUENCE</scope>
</reference>
<protein>
    <submittedName>
        <fullName evidence="1">Uncharacterized protein</fullName>
    </submittedName>
</protein>
<dbReference type="EMBL" id="GU943116">
    <property type="protein sequence ID" value="ADD96034.1"/>
    <property type="molecule type" value="Genomic_DNA"/>
</dbReference>
<name>D6PJY3_9ZZZZ</name>
<evidence type="ECO:0000313" key="1">
    <source>
        <dbReference type="EMBL" id="ADD96034.1"/>
    </source>
</evidence>
<dbReference type="AlphaFoldDB" id="D6PJY3"/>
<proteinExistence type="predicted"/>